<protein>
    <submittedName>
        <fullName evidence="2">Uncharacterized protein</fullName>
    </submittedName>
</protein>
<dbReference type="PROSITE" id="PS51257">
    <property type="entry name" value="PROKAR_LIPOPROTEIN"/>
    <property type="match status" value="1"/>
</dbReference>
<reference evidence="2" key="1">
    <citation type="submission" date="2016-03" db="EMBL/GenBank/DDBJ databases">
        <authorList>
            <person name="Ploux O."/>
        </authorList>
    </citation>
    <scope>NUCLEOTIDE SEQUENCE</scope>
    <source>
        <strain evidence="2">UC10</strain>
    </source>
</reference>
<accession>A0A1Y5PCR7</accession>
<dbReference type="EMBL" id="FLQS01000024">
    <property type="protein sequence ID" value="SBS76268.1"/>
    <property type="molecule type" value="Genomic_DNA"/>
</dbReference>
<dbReference type="EMBL" id="FLQS01000026">
    <property type="protein sequence ID" value="SBS76477.1"/>
    <property type="molecule type" value="Genomic_DNA"/>
</dbReference>
<sequence>MALHRAQFATAALLARRRKLGEPAALVTQGIGGCPLAKEADPAVRELPGRGCRVRLPAQPNYMHITWPVLGRSCEQHAMWLVWKSW</sequence>
<evidence type="ECO:0000313" key="1">
    <source>
        <dbReference type="EMBL" id="SBS76268.1"/>
    </source>
</evidence>
<proteinExistence type="predicted"/>
<gene>
    <name evidence="1" type="ORF">MHPYR_300023</name>
    <name evidence="2" type="ORF">MHPYR_320055</name>
</gene>
<name>A0A1Y5PCR7_9MYCO</name>
<organism evidence="2">
    <name type="scientific">uncultured Mycobacterium sp</name>
    <dbReference type="NCBI Taxonomy" id="171292"/>
    <lineage>
        <taxon>Bacteria</taxon>
        <taxon>Bacillati</taxon>
        <taxon>Actinomycetota</taxon>
        <taxon>Actinomycetes</taxon>
        <taxon>Mycobacteriales</taxon>
        <taxon>Mycobacteriaceae</taxon>
        <taxon>Mycobacterium</taxon>
        <taxon>environmental samples</taxon>
    </lineage>
</organism>
<evidence type="ECO:0000313" key="2">
    <source>
        <dbReference type="EMBL" id="SBS76477.1"/>
    </source>
</evidence>
<dbReference type="AlphaFoldDB" id="A0A1Y5PCR7"/>